<organism evidence="2 3">
    <name type="scientific">Anaerocolumna chitinilytica</name>
    <dbReference type="NCBI Taxonomy" id="1727145"/>
    <lineage>
        <taxon>Bacteria</taxon>
        <taxon>Bacillati</taxon>
        <taxon>Bacillota</taxon>
        <taxon>Clostridia</taxon>
        <taxon>Lachnospirales</taxon>
        <taxon>Lachnospiraceae</taxon>
        <taxon>Anaerocolumna</taxon>
    </lineage>
</organism>
<name>A0A7M3SAJ2_9FIRM</name>
<dbReference type="InterPro" id="IPR004843">
    <property type="entry name" value="Calcineurin-like_PHP"/>
</dbReference>
<dbReference type="EMBL" id="AP023368">
    <property type="protein sequence ID" value="BCK01610.1"/>
    <property type="molecule type" value="Genomic_DNA"/>
</dbReference>
<protein>
    <recommendedName>
        <fullName evidence="1">Calcineurin-like phosphoesterase domain-containing protein</fullName>
    </recommendedName>
</protein>
<feature type="domain" description="Calcineurin-like phosphoesterase" evidence="1">
    <location>
        <begin position="29"/>
        <end position="196"/>
    </location>
</feature>
<dbReference type="KEGG" id="acht:bsdcttw_46500"/>
<dbReference type="GO" id="GO:0016787">
    <property type="term" value="F:hydrolase activity"/>
    <property type="evidence" value="ECO:0007669"/>
    <property type="project" value="InterPro"/>
</dbReference>
<dbReference type="AlphaFoldDB" id="A0A7M3SAJ2"/>
<dbReference type="SUPFAM" id="SSF56300">
    <property type="entry name" value="Metallo-dependent phosphatases"/>
    <property type="match status" value="1"/>
</dbReference>
<evidence type="ECO:0000313" key="2">
    <source>
        <dbReference type="EMBL" id="BCK01610.1"/>
    </source>
</evidence>
<dbReference type="Proteomes" id="UP000515703">
    <property type="component" value="Chromosome"/>
</dbReference>
<dbReference type="Pfam" id="PF00149">
    <property type="entry name" value="Metallophos"/>
    <property type="match status" value="1"/>
</dbReference>
<accession>A0A7M3SAJ2</accession>
<reference evidence="2 3" key="2">
    <citation type="submission" date="2020-08" db="EMBL/GenBank/DDBJ databases">
        <authorList>
            <person name="Ueki A."/>
            <person name="Tonouchi A."/>
        </authorList>
    </citation>
    <scope>NUCLEOTIDE SEQUENCE [LARGE SCALE GENOMIC DNA]</scope>
    <source>
        <strain evidence="2 3">CTTW</strain>
    </source>
</reference>
<evidence type="ECO:0000313" key="3">
    <source>
        <dbReference type="Proteomes" id="UP000515703"/>
    </source>
</evidence>
<evidence type="ECO:0000259" key="1">
    <source>
        <dbReference type="Pfam" id="PF00149"/>
    </source>
</evidence>
<sequence length="262" mass="29497">MKAGDKLQSIKVELSEQLQSIEIHTLADLHMGDKHCDNKLIQERIRLIQDTENAYCILNGDLMNNATKTSISDSYAEQLTPMQQIGQAVYLLTPIKDKIIAIQSGNHESRTYKKEGIDLTEIMARELGLGDKYSSTGSLIFVRFGWNEKRKRKQWYTLYAIHGSGGGRKEGAKAIRLADMASIVDADIYIHSHTHLPMIMKQGFFRVDTSNSTTNFVNKLFVNTSAMLNYGGYGEAYEFKPSSKDTPVIYMSGTNKHFTAKL</sequence>
<gene>
    <name evidence="2" type="ORF">bsdcttw_46500</name>
</gene>
<reference evidence="2 3" key="1">
    <citation type="submission" date="2020-08" db="EMBL/GenBank/DDBJ databases">
        <title>Draft genome sequencing of an Anaerocolumna strain isolated from anoxic soil subjected to BSD treatment.</title>
        <authorList>
            <person name="Uek A."/>
            <person name="Tonouchi A."/>
        </authorList>
    </citation>
    <scope>NUCLEOTIDE SEQUENCE [LARGE SCALE GENOMIC DNA]</scope>
    <source>
        <strain evidence="2 3">CTTW</strain>
    </source>
</reference>
<keyword evidence="3" id="KW-1185">Reference proteome</keyword>
<dbReference type="Gene3D" id="3.60.21.10">
    <property type="match status" value="1"/>
</dbReference>
<dbReference type="InterPro" id="IPR029052">
    <property type="entry name" value="Metallo-depent_PP-like"/>
</dbReference>
<proteinExistence type="predicted"/>